<name>A0A835G8I0_SPOEX</name>
<evidence type="ECO:0000313" key="3">
    <source>
        <dbReference type="Proteomes" id="UP000648187"/>
    </source>
</evidence>
<dbReference type="EMBL" id="JACKWZ010000302">
    <property type="protein sequence ID" value="KAF9409725.1"/>
    <property type="molecule type" value="Genomic_DNA"/>
</dbReference>
<sequence>MRLVTNLDVFVKLKESGSLKDSNCMYNFMELSLKKELSDEQKKMLKSFCSTYCYNLNKRWIKSGSRGADFLKNNSDWLGSDVILPDFIKVSVSEPIAGSSQEGLASRNVGTSTQISPRKPISDLGPKQRTRRVDDLASTLSYEEQTLIYMSSLKARGYNDVADILDYLLKNPVKVNQVKQIIFSEKQNVMSSEKALGTMLSLKLTKWQYNTMRKSVQEEGFDIFPSYYSIQKAKSECYPPKENRYIKIQSLLDKTVERLMKIVEIGDDKNKLELISKYGFDGASNQSNYKQKSETNEDDSSIFMGSLVPIKLMCGEEVRREKPSLMR</sequence>
<organism evidence="2 3">
    <name type="scientific">Spodoptera exigua</name>
    <name type="common">Beet armyworm</name>
    <name type="synonym">Noctua fulgens</name>
    <dbReference type="NCBI Taxonomy" id="7107"/>
    <lineage>
        <taxon>Eukaryota</taxon>
        <taxon>Metazoa</taxon>
        <taxon>Ecdysozoa</taxon>
        <taxon>Arthropoda</taxon>
        <taxon>Hexapoda</taxon>
        <taxon>Insecta</taxon>
        <taxon>Pterygota</taxon>
        <taxon>Neoptera</taxon>
        <taxon>Endopterygota</taxon>
        <taxon>Lepidoptera</taxon>
        <taxon>Glossata</taxon>
        <taxon>Ditrysia</taxon>
        <taxon>Noctuoidea</taxon>
        <taxon>Noctuidae</taxon>
        <taxon>Amphipyrinae</taxon>
        <taxon>Spodoptera</taxon>
    </lineage>
</organism>
<gene>
    <name evidence="2" type="ORF">HW555_011015</name>
</gene>
<dbReference type="AlphaFoldDB" id="A0A835G8I0"/>
<evidence type="ECO:0000256" key="1">
    <source>
        <dbReference type="SAM" id="MobiDB-lite"/>
    </source>
</evidence>
<dbReference type="Proteomes" id="UP000648187">
    <property type="component" value="Unassembled WGS sequence"/>
</dbReference>
<feature type="compositionally biased region" description="Polar residues" evidence="1">
    <location>
        <begin position="102"/>
        <end position="116"/>
    </location>
</feature>
<reference evidence="2" key="1">
    <citation type="submission" date="2020-08" db="EMBL/GenBank/DDBJ databases">
        <title>Spodoptera exigua strain:BAW_Kor-Di-RS1 Genome sequencing and assembly.</title>
        <authorList>
            <person name="Kim J."/>
            <person name="Nam H.Y."/>
            <person name="Kwon M."/>
            <person name="Choi J.H."/>
            <person name="Cho S.R."/>
            <person name="Kim G.-H."/>
        </authorList>
    </citation>
    <scope>NUCLEOTIDE SEQUENCE</scope>
    <source>
        <strain evidence="2">BAW_Kor-Di-RS1</strain>
        <tissue evidence="2">Whole-body</tissue>
    </source>
</reference>
<accession>A0A835G8I0</accession>
<feature type="region of interest" description="Disordered" evidence="1">
    <location>
        <begin position="102"/>
        <end position="128"/>
    </location>
</feature>
<evidence type="ECO:0000313" key="2">
    <source>
        <dbReference type="EMBL" id="KAF9409725.1"/>
    </source>
</evidence>
<protein>
    <submittedName>
        <fullName evidence="2">Uncharacterized protein</fullName>
    </submittedName>
</protein>
<keyword evidence="3" id="KW-1185">Reference proteome</keyword>
<comment type="caution">
    <text evidence="2">The sequence shown here is derived from an EMBL/GenBank/DDBJ whole genome shotgun (WGS) entry which is preliminary data.</text>
</comment>
<proteinExistence type="predicted"/>